<dbReference type="Proteomes" id="UP000182800">
    <property type="component" value="Unassembled WGS sequence"/>
</dbReference>
<evidence type="ECO:0000259" key="7">
    <source>
        <dbReference type="Pfam" id="PF04545"/>
    </source>
</evidence>
<evidence type="ECO:0000256" key="5">
    <source>
        <dbReference type="ARBA" id="ARBA00023163"/>
    </source>
</evidence>
<organism evidence="8 10">
    <name type="scientific">Saliniramus fredricksonii</name>
    <dbReference type="NCBI Taxonomy" id="1653334"/>
    <lineage>
        <taxon>Bacteria</taxon>
        <taxon>Pseudomonadati</taxon>
        <taxon>Pseudomonadota</taxon>
        <taxon>Alphaproteobacteria</taxon>
        <taxon>Hyphomicrobiales</taxon>
        <taxon>Salinarimonadaceae</taxon>
        <taxon>Saliniramus</taxon>
    </lineage>
</organism>
<evidence type="ECO:0000256" key="3">
    <source>
        <dbReference type="ARBA" id="ARBA00023082"/>
    </source>
</evidence>
<dbReference type="InterPro" id="IPR050813">
    <property type="entry name" value="Sigma-70_Factor"/>
</dbReference>
<dbReference type="AlphaFoldDB" id="A0A0P7X906"/>
<evidence type="ECO:0000259" key="6">
    <source>
        <dbReference type="Pfam" id="PF04542"/>
    </source>
</evidence>
<feature type="domain" description="RNA polymerase sigma-70 region 2" evidence="6">
    <location>
        <begin position="45"/>
        <end position="114"/>
    </location>
</feature>
<sequence length="295" mass="33902">MNIHVPFQAADSRPLGRYDQIDQPTETALARAWRERGDRGARDRLILAHRRLAQGAVARMAGRSGENHDDLMQQAYLGLMKAADRFDPDKGVRFSTYARWWIRAEIQEYRVRNWAMVQIGSSAAQKMIYLHLRRLESRHGLTHGEQPNDAQINAELSRIMQLPEKRIATLRERMSVRDVSLDQRPDEDSEDGEALDIVDENAPDPEVQALDSLSREKLRTHLAGYLDRLPSRERAIVTDYYVSDPPRTLSELAEIHAVSRERIRQIREQGMRKLRRWFAEDGFAVEDEAGAVPVG</sequence>
<dbReference type="Pfam" id="PF04545">
    <property type="entry name" value="Sigma70_r4"/>
    <property type="match status" value="1"/>
</dbReference>
<dbReference type="Gene3D" id="1.20.120.1810">
    <property type="match status" value="1"/>
</dbReference>
<evidence type="ECO:0000313" key="9">
    <source>
        <dbReference type="EMBL" id="SCC80251.1"/>
    </source>
</evidence>
<gene>
    <name evidence="8" type="primary">rpoH</name>
    <name evidence="9" type="ORF">GA0071312_1383</name>
    <name evidence="8" type="ORF">HLUCCO17_05690</name>
</gene>
<dbReference type="GO" id="GO:0003677">
    <property type="term" value="F:DNA binding"/>
    <property type="evidence" value="ECO:0007669"/>
    <property type="project" value="UniProtKB-KW"/>
</dbReference>
<comment type="similarity">
    <text evidence="1">Belongs to the sigma-70 factor family.</text>
</comment>
<dbReference type="EMBL" id="LJSX01000006">
    <property type="protein sequence ID" value="KPQ11678.1"/>
    <property type="molecule type" value="Genomic_DNA"/>
</dbReference>
<dbReference type="NCBIfam" id="TIGR02937">
    <property type="entry name" value="sigma70-ECF"/>
    <property type="match status" value="1"/>
</dbReference>
<dbReference type="SUPFAM" id="SSF88946">
    <property type="entry name" value="Sigma2 domain of RNA polymerase sigma factors"/>
    <property type="match status" value="1"/>
</dbReference>
<dbReference type="InterPro" id="IPR007630">
    <property type="entry name" value="RNA_pol_sigma70_r4"/>
</dbReference>
<dbReference type="PATRIC" id="fig|1653334.4.peg.2204"/>
<evidence type="ECO:0000256" key="4">
    <source>
        <dbReference type="ARBA" id="ARBA00023125"/>
    </source>
</evidence>
<proteinExistence type="inferred from homology"/>
<keyword evidence="3" id="KW-0731">Sigma factor</keyword>
<dbReference type="InterPro" id="IPR014284">
    <property type="entry name" value="RNA_pol_sigma-70_dom"/>
</dbReference>
<dbReference type="OrthoDB" id="9809557at2"/>
<dbReference type="PANTHER" id="PTHR30376">
    <property type="entry name" value="SIGMA FACTOR RPOH HEAT SHOCK RELATED"/>
    <property type="match status" value="1"/>
</dbReference>
<dbReference type="RefSeq" id="WP_074444350.1">
    <property type="nucleotide sequence ID" value="NZ_FMBM01000002.1"/>
</dbReference>
<dbReference type="STRING" id="1653334.GA0071312_1383"/>
<dbReference type="PRINTS" id="PR00046">
    <property type="entry name" value="SIGMA70FCT"/>
</dbReference>
<dbReference type="InterPro" id="IPR007627">
    <property type="entry name" value="RNA_pol_sigma70_r2"/>
</dbReference>
<dbReference type="PANTHER" id="PTHR30376:SF3">
    <property type="entry name" value="RNA POLYMERASE SIGMA FACTOR RPOH"/>
    <property type="match status" value="1"/>
</dbReference>
<dbReference type="Gene3D" id="1.20.140.160">
    <property type="match status" value="1"/>
</dbReference>
<dbReference type="GO" id="GO:0016987">
    <property type="term" value="F:sigma factor activity"/>
    <property type="evidence" value="ECO:0007669"/>
    <property type="project" value="UniProtKB-KW"/>
</dbReference>
<accession>A0A0P7X906</accession>
<comment type="caution">
    <text evidence="8">The sequence shown here is derived from an EMBL/GenBank/DDBJ whole genome shotgun (WGS) entry which is preliminary data.</text>
</comment>
<name>A0A0P7X906_9HYPH</name>
<dbReference type="InterPro" id="IPR000943">
    <property type="entry name" value="RNA_pol_sigma70"/>
</dbReference>
<keyword evidence="2" id="KW-0805">Transcription regulation</keyword>
<dbReference type="Proteomes" id="UP000050497">
    <property type="component" value="Unassembled WGS sequence"/>
</dbReference>
<evidence type="ECO:0000256" key="1">
    <source>
        <dbReference type="ARBA" id="ARBA00007788"/>
    </source>
</evidence>
<keyword evidence="11" id="KW-1185">Reference proteome</keyword>
<reference evidence="8 10" key="1">
    <citation type="submission" date="2015-09" db="EMBL/GenBank/DDBJ databases">
        <title>Identification and resolution of microdiversity through metagenomic sequencing of parallel consortia.</title>
        <authorList>
            <person name="Nelson W.C."/>
            <person name="Romine M.F."/>
            <person name="Lindemann S.R."/>
        </authorList>
    </citation>
    <scope>NUCLEOTIDE SEQUENCE [LARGE SCALE GENOMIC DNA]</scope>
    <source>
        <strain evidence="8">HL-109</strain>
    </source>
</reference>
<dbReference type="EMBL" id="FMBM01000002">
    <property type="protein sequence ID" value="SCC80251.1"/>
    <property type="molecule type" value="Genomic_DNA"/>
</dbReference>
<protein>
    <submittedName>
        <fullName evidence="8">RNA polymerase sigma-32 factor</fullName>
    </submittedName>
</protein>
<dbReference type="InterPro" id="IPR013325">
    <property type="entry name" value="RNA_pol_sigma_r2"/>
</dbReference>
<dbReference type="InterPro" id="IPR013324">
    <property type="entry name" value="RNA_pol_sigma_r3/r4-like"/>
</dbReference>
<evidence type="ECO:0000313" key="11">
    <source>
        <dbReference type="Proteomes" id="UP000182800"/>
    </source>
</evidence>
<reference evidence="9 11" key="2">
    <citation type="submission" date="2016-08" db="EMBL/GenBank/DDBJ databases">
        <authorList>
            <person name="Varghese N."/>
            <person name="Submissions Spin"/>
        </authorList>
    </citation>
    <scope>NUCLEOTIDE SEQUENCE [LARGE SCALE GENOMIC DNA]</scope>
    <source>
        <strain evidence="9 11">HL-109</strain>
    </source>
</reference>
<keyword evidence="4" id="KW-0238">DNA-binding</keyword>
<keyword evidence="5" id="KW-0804">Transcription</keyword>
<evidence type="ECO:0000256" key="2">
    <source>
        <dbReference type="ARBA" id="ARBA00023015"/>
    </source>
</evidence>
<feature type="domain" description="RNA polymerase sigma-70 region 4" evidence="7">
    <location>
        <begin position="226"/>
        <end position="275"/>
    </location>
</feature>
<evidence type="ECO:0000313" key="8">
    <source>
        <dbReference type="EMBL" id="KPQ11678.1"/>
    </source>
</evidence>
<dbReference type="SUPFAM" id="SSF88659">
    <property type="entry name" value="Sigma3 and sigma4 domains of RNA polymerase sigma factors"/>
    <property type="match status" value="1"/>
</dbReference>
<evidence type="ECO:0000313" key="10">
    <source>
        <dbReference type="Proteomes" id="UP000050497"/>
    </source>
</evidence>
<dbReference type="GO" id="GO:0006352">
    <property type="term" value="P:DNA-templated transcription initiation"/>
    <property type="evidence" value="ECO:0007669"/>
    <property type="project" value="InterPro"/>
</dbReference>
<dbReference type="Pfam" id="PF04542">
    <property type="entry name" value="Sigma70_r2"/>
    <property type="match status" value="1"/>
</dbReference>